<dbReference type="PANTHER" id="PTHR12136:SF41">
    <property type="entry name" value="PLECKSTRIN HOMOLOGY (PH) AND LIPID-BINDING START DOMAINS-CONTAINING PROTEIN"/>
    <property type="match status" value="1"/>
</dbReference>
<dbReference type="EMBL" id="BRXZ01000995">
    <property type="protein sequence ID" value="GMH59519.1"/>
    <property type="molecule type" value="Genomic_DNA"/>
</dbReference>
<dbReference type="PANTHER" id="PTHR12136">
    <property type="entry name" value="ENHANCED DISEASE RESISTANCE-RELATED"/>
    <property type="match status" value="1"/>
</dbReference>
<feature type="region of interest" description="Disordered" evidence="1">
    <location>
        <begin position="344"/>
        <end position="399"/>
    </location>
</feature>
<dbReference type="Proteomes" id="UP001165082">
    <property type="component" value="Unassembled WGS sequence"/>
</dbReference>
<evidence type="ECO:0000313" key="4">
    <source>
        <dbReference type="Proteomes" id="UP001165082"/>
    </source>
</evidence>
<proteinExistence type="predicted"/>
<feature type="domain" description="Protein ENHANCED DISEASE RESISTANCE 2 C-terminal" evidence="2">
    <location>
        <begin position="516"/>
        <end position="719"/>
    </location>
</feature>
<comment type="caution">
    <text evidence="3">The sequence shown here is derived from an EMBL/GenBank/DDBJ whole genome shotgun (WGS) entry which is preliminary data.</text>
</comment>
<name>A0A9W6ZRR1_9STRA</name>
<protein>
    <recommendedName>
        <fullName evidence="2">Protein ENHANCED DISEASE RESISTANCE 2 C-terminal domain-containing protein</fullName>
    </recommendedName>
</protein>
<evidence type="ECO:0000259" key="2">
    <source>
        <dbReference type="Pfam" id="PF07059"/>
    </source>
</evidence>
<gene>
    <name evidence="3" type="ORF">TrRE_jg5044</name>
</gene>
<accession>A0A9W6ZRR1</accession>
<feature type="compositionally biased region" description="Low complexity" evidence="1">
    <location>
        <begin position="375"/>
        <end position="396"/>
    </location>
</feature>
<feature type="region of interest" description="Disordered" evidence="1">
    <location>
        <begin position="464"/>
        <end position="513"/>
    </location>
</feature>
<dbReference type="OrthoDB" id="9970435at2759"/>
<dbReference type="InterPro" id="IPR009769">
    <property type="entry name" value="EDR2_C"/>
</dbReference>
<dbReference type="InterPro" id="IPR045096">
    <property type="entry name" value="EDR2-like"/>
</dbReference>
<evidence type="ECO:0000313" key="3">
    <source>
        <dbReference type="EMBL" id="GMH59519.1"/>
    </source>
</evidence>
<sequence>MSLRGLSEAFRVLQHGRGREGEIVGEMILCMKRVCSPLESSTFSIDDCNSLATFMTKDIEEPPLELGKLDPLVVASMYNDLATGVPSLGIDLKESFFRVALTYRRGEGVIVKNLGYLLEQTGRHGEASAIYSDALLARPFDPGLNLIVASMCPPHHSSSAATALTYERIVGSFHRLLSAVSHNSARMDPAKEVGQMPLGWPYLGYALRPLNELLGRTYELFFPMLTEGAIDVGPEGGDKNGEGLVFYAEDISRGYRRVYHVATEYRDAMATIRRNTLGTATSALDLPSQRYLIATVFNYSLESSWSGVYARYKVNVRDGELTYTVTKGWGDFRALAGDEVWKHVEDDGDGRDGPPPAKPPQKRGSGITGRLRTLSGGISAGALGPGSPSRSSSPHATNYNSWSISSRIKHLNRVLERCCAVDPKGVRKWCERSGRRRSVLERWGDKGEWVKVDKPSGGVVVVGEGEGSSVSTLPTARRLSNAGVTPGPDPLTPPSGSKTLGSPLPTWPSSPVNCSSSPPSNLFRVRGPNYFKEKVKVPSLPSLFPLRGVDLWLTDNAMSDIARHPDMLGGELGAKETLVVNFMMPWGNLVAYFDMSQYKKGDSLSWDRFVGGDQAHRDKRLKLLPVVVEGPWICQRAIGPGNAPAVIGKALPVQYHSRPGKYFEVDLVVMSSSVARGILSIVKSHTKSITIDLAFIVEGAEEDELPERVLGAFRLHNLDPNRCPKLPDKVLEEEVFE</sequence>
<reference evidence="3" key="1">
    <citation type="submission" date="2022-07" db="EMBL/GenBank/DDBJ databases">
        <title>Genome analysis of Parmales, a sister group of diatoms, reveals the evolutionary specialization of diatoms from phago-mixotrophs to photoautotrophs.</title>
        <authorList>
            <person name="Ban H."/>
            <person name="Sato S."/>
            <person name="Yoshikawa S."/>
            <person name="Kazumasa Y."/>
            <person name="Nakamura Y."/>
            <person name="Ichinomiya M."/>
            <person name="Saitoh K."/>
            <person name="Sato N."/>
            <person name="Blanc-Mathieu R."/>
            <person name="Endo H."/>
            <person name="Kuwata A."/>
            <person name="Ogata H."/>
        </authorList>
    </citation>
    <scope>NUCLEOTIDE SEQUENCE</scope>
</reference>
<evidence type="ECO:0000256" key="1">
    <source>
        <dbReference type="SAM" id="MobiDB-lite"/>
    </source>
</evidence>
<organism evidence="3 4">
    <name type="scientific">Triparma retinervis</name>
    <dbReference type="NCBI Taxonomy" id="2557542"/>
    <lineage>
        <taxon>Eukaryota</taxon>
        <taxon>Sar</taxon>
        <taxon>Stramenopiles</taxon>
        <taxon>Ochrophyta</taxon>
        <taxon>Bolidophyceae</taxon>
        <taxon>Parmales</taxon>
        <taxon>Triparmaceae</taxon>
        <taxon>Triparma</taxon>
    </lineage>
</organism>
<dbReference type="AlphaFoldDB" id="A0A9W6ZRR1"/>
<keyword evidence="4" id="KW-1185">Reference proteome</keyword>
<dbReference type="Pfam" id="PF07059">
    <property type="entry name" value="EDR2_C"/>
    <property type="match status" value="1"/>
</dbReference>